<feature type="domain" description="TFIIS-type" evidence="7">
    <location>
        <begin position="125"/>
        <end position="167"/>
    </location>
</feature>
<keyword evidence="5" id="KW-0539">Nucleus</keyword>
<dbReference type="PANTHER" id="PTHR11239">
    <property type="entry name" value="DNA-DIRECTED RNA POLYMERASE"/>
    <property type="match status" value="1"/>
</dbReference>
<evidence type="ECO:0000313" key="8">
    <source>
        <dbReference type="EMBL" id="EWM22135.1"/>
    </source>
</evidence>
<dbReference type="OrthoDB" id="282270at2759"/>
<keyword evidence="8" id="KW-0804">Transcription</keyword>
<keyword evidence="9" id="KW-1185">Reference proteome</keyword>
<dbReference type="AlphaFoldDB" id="W7T555"/>
<evidence type="ECO:0000313" key="9">
    <source>
        <dbReference type="Proteomes" id="UP000019335"/>
    </source>
</evidence>
<dbReference type="InterPro" id="IPR012164">
    <property type="entry name" value="Rpa12/Rpb9/Rpc10/TFS"/>
</dbReference>
<dbReference type="EMBL" id="AZIL01002277">
    <property type="protein sequence ID" value="EWM22135.1"/>
    <property type="molecule type" value="Genomic_DNA"/>
</dbReference>
<dbReference type="GO" id="GO:0005665">
    <property type="term" value="C:RNA polymerase II, core complex"/>
    <property type="evidence" value="ECO:0007669"/>
    <property type="project" value="TreeGrafter"/>
</dbReference>
<dbReference type="CDD" id="cd10508">
    <property type="entry name" value="Zn-ribbon_RPB9"/>
    <property type="match status" value="1"/>
</dbReference>
<dbReference type="GO" id="GO:0005730">
    <property type="term" value="C:nucleolus"/>
    <property type="evidence" value="ECO:0007669"/>
    <property type="project" value="UniProtKB-SubCell"/>
</dbReference>
<dbReference type="PANTHER" id="PTHR11239:SF1">
    <property type="entry name" value="DNA-DIRECTED RNA POLYMERASE II SUBUNIT RPB9"/>
    <property type="match status" value="1"/>
</dbReference>
<dbReference type="GO" id="GO:0008270">
    <property type="term" value="F:zinc ion binding"/>
    <property type="evidence" value="ECO:0007669"/>
    <property type="project" value="UniProtKB-KW"/>
</dbReference>
<evidence type="ECO:0000256" key="6">
    <source>
        <dbReference type="PROSITE-ProRule" id="PRU00472"/>
    </source>
</evidence>
<evidence type="ECO:0000256" key="3">
    <source>
        <dbReference type="ARBA" id="ARBA00022771"/>
    </source>
</evidence>
<organism evidence="8 9">
    <name type="scientific">Nannochloropsis gaditana</name>
    <dbReference type="NCBI Taxonomy" id="72520"/>
    <lineage>
        <taxon>Eukaryota</taxon>
        <taxon>Sar</taxon>
        <taxon>Stramenopiles</taxon>
        <taxon>Ochrophyta</taxon>
        <taxon>Eustigmatophyceae</taxon>
        <taxon>Eustigmatales</taxon>
        <taxon>Monodopsidaceae</taxon>
        <taxon>Nannochloropsis</taxon>
    </lineage>
</organism>
<dbReference type="GO" id="GO:0006283">
    <property type="term" value="P:transcription-coupled nucleotide-excision repair"/>
    <property type="evidence" value="ECO:0007669"/>
    <property type="project" value="TreeGrafter"/>
</dbReference>
<evidence type="ECO:0000256" key="4">
    <source>
        <dbReference type="ARBA" id="ARBA00022833"/>
    </source>
</evidence>
<keyword evidence="4" id="KW-0862">Zinc</keyword>
<evidence type="ECO:0000256" key="1">
    <source>
        <dbReference type="ARBA" id="ARBA00004604"/>
    </source>
</evidence>
<dbReference type="GO" id="GO:0003899">
    <property type="term" value="F:DNA-directed RNA polymerase activity"/>
    <property type="evidence" value="ECO:0007669"/>
    <property type="project" value="InterPro"/>
</dbReference>
<dbReference type="GO" id="GO:0001193">
    <property type="term" value="P:maintenance of transcriptional fidelity during transcription elongation by RNA polymerase II"/>
    <property type="evidence" value="ECO:0007669"/>
    <property type="project" value="TreeGrafter"/>
</dbReference>
<keyword evidence="2" id="KW-0479">Metal-binding</keyword>
<dbReference type="GO" id="GO:0006367">
    <property type="term" value="P:transcription initiation at RNA polymerase II promoter"/>
    <property type="evidence" value="ECO:0007669"/>
    <property type="project" value="TreeGrafter"/>
</dbReference>
<evidence type="ECO:0000256" key="5">
    <source>
        <dbReference type="ARBA" id="ARBA00023242"/>
    </source>
</evidence>
<protein>
    <submittedName>
        <fullName evidence="8">Dna-directed rna polymerase ii kDa polypeptide</fullName>
    </submittedName>
</protein>
<keyword evidence="8" id="KW-0240">DNA-directed RNA polymerase</keyword>
<accession>W7T555</accession>
<dbReference type="SMART" id="SM00661">
    <property type="entry name" value="RPOL9"/>
    <property type="match status" value="1"/>
</dbReference>
<reference evidence="8 9" key="1">
    <citation type="journal article" date="2014" name="Mol. Plant">
        <title>Chromosome Scale Genome Assembly and Transcriptome Profiling of Nannochloropsis gaditana in Nitrogen Depletion.</title>
        <authorList>
            <person name="Corteggiani Carpinelli E."/>
            <person name="Telatin A."/>
            <person name="Vitulo N."/>
            <person name="Forcato C."/>
            <person name="D'Angelo M."/>
            <person name="Schiavon R."/>
            <person name="Vezzi A."/>
            <person name="Giacometti G.M."/>
            <person name="Morosinotto T."/>
            <person name="Valle G."/>
        </authorList>
    </citation>
    <scope>NUCLEOTIDE SEQUENCE [LARGE SCALE GENOMIC DNA]</scope>
    <source>
        <strain evidence="8 9">B-31</strain>
    </source>
</reference>
<dbReference type="InterPro" id="IPR001222">
    <property type="entry name" value="Znf_TFIIS"/>
</dbReference>
<dbReference type="InterPro" id="IPR001529">
    <property type="entry name" value="Zn_ribbon_RPB9"/>
</dbReference>
<dbReference type="SUPFAM" id="SSF57783">
    <property type="entry name" value="Zinc beta-ribbon"/>
    <property type="match status" value="2"/>
</dbReference>
<evidence type="ECO:0000256" key="2">
    <source>
        <dbReference type="ARBA" id="ARBA00022723"/>
    </source>
</evidence>
<evidence type="ECO:0000259" key="7">
    <source>
        <dbReference type="PROSITE" id="PS51133"/>
    </source>
</evidence>
<sequence>MLLHVHAKPRVTIYTITAKAFLIPAITLHAVCFQVPRAVRCEAGRGFPPERPKTMKFCPNCNFILYPKEDKDERKLVYYCRSPRCDHEEDAPDPYVFRNQVIKTRTVNLDHVLSAVANDPTLQRSTADCPLCHYHEAVLIQSTQNVKSNKLTLIFVCCNPNCGHKWTDDDP</sequence>
<dbReference type="Pfam" id="PF01096">
    <property type="entry name" value="Zn_ribbon_TFIIS"/>
    <property type="match status" value="1"/>
</dbReference>
<dbReference type="Gene3D" id="2.20.25.10">
    <property type="match status" value="2"/>
</dbReference>
<comment type="caution">
    <text evidence="8">The sequence shown here is derived from an EMBL/GenBank/DDBJ whole genome shotgun (WGS) entry which is preliminary data.</text>
</comment>
<dbReference type="GO" id="GO:0003676">
    <property type="term" value="F:nucleic acid binding"/>
    <property type="evidence" value="ECO:0007669"/>
    <property type="project" value="InterPro"/>
</dbReference>
<dbReference type="InterPro" id="IPR034012">
    <property type="entry name" value="Zn_ribbon_RPB9_C"/>
</dbReference>
<proteinExistence type="predicted"/>
<keyword evidence="3 6" id="KW-0863">Zinc-finger</keyword>
<gene>
    <name evidence="8" type="ORF">Naga_100060g8</name>
</gene>
<dbReference type="PROSITE" id="PS51133">
    <property type="entry name" value="ZF_TFIIS_2"/>
    <property type="match status" value="1"/>
</dbReference>
<dbReference type="Proteomes" id="UP000019335">
    <property type="component" value="Unassembled WGS sequence"/>
</dbReference>
<comment type="subcellular location">
    <subcellularLocation>
        <location evidence="1">Nucleus</location>
        <location evidence="1">Nucleolus</location>
    </subcellularLocation>
</comment>
<name>W7T555_9STRA</name>